<dbReference type="PANTHER" id="PTHR12659">
    <property type="entry name" value="RHO-TYPE GTPASE ACTIVATING PROTEIN"/>
    <property type="match status" value="1"/>
</dbReference>
<feature type="domain" description="START" evidence="5">
    <location>
        <begin position="909"/>
        <end position="1094"/>
    </location>
</feature>
<dbReference type="Pfam" id="PF01852">
    <property type="entry name" value="START"/>
    <property type="match status" value="1"/>
</dbReference>
<feature type="compositionally biased region" description="Polar residues" evidence="3">
    <location>
        <begin position="268"/>
        <end position="279"/>
    </location>
</feature>
<evidence type="ECO:0000313" key="6">
    <source>
        <dbReference type="EMBL" id="CAG6788163.1"/>
    </source>
</evidence>
<dbReference type="PROSITE" id="PS50848">
    <property type="entry name" value="START"/>
    <property type="match status" value="1"/>
</dbReference>
<name>A0A8D9BMZ8_9HEMI</name>
<dbReference type="GO" id="GO:0007165">
    <property type="term" value="P:signal transduction"/>
    <property type="evidence" value="ECO:0007669"/>
    <property type="project" value="InterPro"/>
</dbReference>
<feature type="region of interest" description="Disordered" evidence="3">
    <location>
        <begin position="117"/>
        <end position="140"/>
    </location>
</feature>
<feature type="region of interest" description="Disordered" evidence="3">
    <location>
        <begin position="550"/>
        <end position="570"/>
    </location>
</feature>
<feature type="compositionally biased region" description="Low complexity" evidence="3">
    <location>
        <begin position="552"/>
        <end position="561"/>
    </location>
</feature>
<dbReference type="InterPro" id="IPR023393">
    <property type="entry name" value="START-like_dom_sf"/>
</dbReference>
<feature type="domain" description="Rho-GAP" evidence="4">
    <location>
        <begin position="668"/>
        <end position="869"/>
    </location>
</feature>
<organism evidence="6">
    <name type="scientific">Cacopsylla melanoneura</name>
    <dbReference type="NCBI Taxonomy" id="428564"/>
    <lineage>
        <taxon>Eukaryota</taxon>
        <taxon>Metazoa</taxon>
        <taxon>Ecdysozoa</taxon>
        <taxon>Arthropoda</taxon>
        <taxon>Hexapoda</taxon>
        <taxon>Insecta</taxon>
        <taxon>Pterygota</taxon>
        <taxon>Neoptera</taxon>
        <taxon>Paraneoptera</taxon>
        <taxon>Hemiptera</taxon>
        <taxon>Sternorrhyncha</taxon>
        <taxon>Psylloidea</taxon>
        <taxon>Psyllidae</taxon>
        <taxon>Psyllinae</taxon>
        <taxon>Cacopsylla</taxon>
    </lineage>
</organism>
<dbReference type="CDD" id="cd09538">
    <property type="entry name" value="SAM_DLC1_2-like"/>
    <property type="match status" value="1"/>
</dbReference>
<feature type="compositionally biased region" description="Basic and acidic residues" evidence="3">
    <location>
        <begin position="525"/>
        <end position="535"/>
    </location>
</feature>
<dbReference type="SUPFAM" id="SSF48350">
    <property type="entry name" value="GTPase activation domain, GAP"/>
    <property type="match status" value="1"/>
</dbReference>
<feature type="region of interest" description="Disordered" evidence="3">
    <location>
        <begin position="233"/>
        <end position="371"/>
    </location>
</feature>
<dbReference type="Gene3D" id="1.10.287.2070">
    <property type="match status" value="1"/>
</dbReference>
<evidence type="ECO:0000259" key="5">
    <source>
        <dbReference type="PROSITE" id="PS50848"/>
    </source>
</evidence>
<dbReference type="InterPro" id="IPR002913">
    <property type="entry name" value="START_lipid-bd_dom"/>
</dbReference>
<dbReference type="InterPro" id="IPR008936">
    <property type="entry name" value="Rho_GTPase_activation_prot"/>
</dbReference>
<evidence type="ECO:0000256" key="1">
    <source>
        <dbReference type="ARBA" id="ARBA00022468"/>
    </source>
</evidence>
<accession>A0A8D9BMZ8</accession>
<feature type="region of interest" description="Disordered" evidence="3">
    <location>
        <begin position="503"/>
        <end position="535"/>
    </location>
</feature>
<dbReference type="SUPFAM" id="SSF47769">
    <property type="entry name" value="SAM/Pointed domain"/>
    <property type="match status" value="1"/>
</dbReference>
<dbReference type="InterPro" id="IPR000198">
    <property type="entry name" value="RhoGAP_dom"/>
</dbReference>
<dbReference type="Gene3D" id="1.10.555.10">
    <property type="entry name" value="Rho GTPase activation protein"/>
    <property type="match status" value="1"/>
</dbReference>
<dbReference type="PANTHER" id="PTHR12659:SF7">
    <property type="entry name" value="CROSSVEINLESS C, ISOFORM C"/>
    <property type="match status" value="1"/>
</dbReference>
<dbReference type="GO" id="GO:0008289">
    <property type="term" value="F:lipid binding"/>
    <property type="evidence" value="ECO:0007669"/>
    <property type="project" value="InterPro"/>
</dbReference>
<dbReference type="GO" id="GO:0005096">
    <property type="term" value="F:GTPase activator activity"/>
    <property type="evidence" value="ECO:0007669"/>
    <property type="project" value="UniProtKB-KW"/>
</dbReference>
<evidence type="ECO:0000256" key="2">
    <source>
        <dbReference type="ARBA" id="ARBA00022553"/>
    </source>
</evidence>
<evidence type="ECO:0000259" key="4">
    <source>
        <dbReference type="PROSITE" id="PS50238"/>
    </source>
</evidence>
<dbReference type="SMART" id="SM00324">
    <property type="entry name" value="RhoGAP"/>
    <property type="match status" value="1"/>
</dbReference>
<reference evidence="6" key="1">
    <citation type="submission" date="2021-05" db="EMBL/GenBank/DDBJ databases">
        <authorList>
            <person name="Alioto T."/>
            <person name="Alioto T."/>
            <person name="Gomez Garrido J."/>
        </authorList>
    </citation>
    <scope>NUCLEOTIDE SEQUENCE</scope>
</reference>
<dbReference type="GO" id="GO:0035023">
    <property type="term" value="P:regulation of Rho protein signal transduction"/>
    <property type="evidence" value="ECO:0007669"/>
    <property type="project" value="TreeGrafter"/>
</dbReference>
<feature type="compositionally biased region" description="Polar residues" evidence="3">
    <location>
        <begin position="313"/>
        <end position="356"/>
    </location>
</feature>
<dbReference type="SUPFAM" id="SSF55961">
    <property type="entry name" value="Bet v1-like"/>
    <property type="match status" value="1"/>
</dbReference>
<feature type="compositionally biased region" description="Basic and acidic residues" evidence="3">
    <location>
        <begin position="123"/>
        <end position="134"/>
    </location>
</feature>
<dbReference type="EMBL" id="HBUF01658225">
    <property type="protein sequence ID" value="CAG6788163.1"/>
    <property type="molecule type" value="Transcribed_RNA"/>
</dbReference>
<dbReference type="Pfam" id="PF00620">
    <property type="entry name" value="RhoGAP"/>
    <property type="match status" value="1"/>
</dbReference>
<keyword evidence="2" id="KW-0597">Phosphoprotein</keyword>
<feature type="compositionally biased region" description="Polar residues" evidence="3">
    <location>
        <begin position="233"/>
        <end position="261"/>
    </location>
</feature>
<dbReference type="Gene3D" id="3.30.530.20">
    <property type="match status" value="1"/>
</dbReference>
<feature type="compositionally biased region" description="Basic and acidic residues" evidence="3">
    <location>
        <begin position="284"/>
        <end position="295"/>
    </location>
</feature>
<protein>
    <submittedName>
        <fullName evidence="6">Rho GTPase-activating protein 7</fullName>
    </submittedName>
</protein>
<dbReference type="SMART" id="SM00234">
    <property type="entry name" value="START"/>
    <property type="match status" value="1"/>
</dbReference>
<keyword evidence="1" id="KW-0343">GTPase activation</keyword>
<sequence length="1117" mass="127214">MGPPDADARAAGVMPGTDPYKELELYLEKVNEEIGEVFEKWDSPITKKSINVVKLKTPPDLIAPQNLVLPNIQGKLPTRKYHSLPRRIKHKNQNFILPPETWLENLLSEFNSIVSDELEESEHEGKVSKDKDTEYSNEDQVDQVAKHSYQNNLPDLISKSCDDLQTGHCQQTQTSPPSSSWRSDSSDCCSVTSLSSIEDGASVLSSAASTPDRLADYSSSTVNDDFLHNYSNLNLSPDQTQSPFHSSIHSNDFVQSDSSSQVRRDTAESFNQNCNTIPKSPSVRRKDSMRHRTETTSDPNLARPDTLPLRLNSPASMSDTPSSTSLRLENISSELLTNKSSSAPMLKSDGSSQSQRRVLKQPRSQSDRHLTEIEASEACKWLRAAGFPQYAQMFEDHQFPIDINSVQKDHPFLEPDSLRSLFRRLQCLNKCAKVKMNFPLESINDSDSEPDIAHSNMWTYQKENQRWSRLCNVQPFPVASDESSSAESPVDNETLSLQNTINQVIDPPSPRENEGKPSDNSPSSSHDENLEKKELPFDNNEHLKLVWERKTSTPVSPTSPSNDKQSFNSHKVPGKSSIIRWHSFHNKTLLEESQLKRKSMLNSGQLISLLTVGQLHLLRRLSLLKLTALMDRYCPMSRSSGWTWELPKFMTKKTKFSHFKNSNSVFGVPLLVNIQKTGYALPRFIISSFEWLINNASDQIGIFRKPGVKTRIQKLREMADEGDFKLDEVDSQQAYDVADLVKQYFRELPEVLLTNKSSETFMSIFQHIPDSFRLEAVSCALVLLPDEHREALYLLLHFLRQIAKHSTENQMTESNLAVCFAPSLFHWNQSASSPYKKNKSGIPDAKELTQNKAAHDCLFYLIAHYDQVFCISKDLLKQCNFSYMDDSIPVTLHELGNDIGCNWRTYLKSCMTAVIKEAKEKSRGWVEFATHNKVDIFYKKISDEHPLRLWKIVTEVEAPPRQVLKRILWERSAWDPDLAFERSVLKLDTNIEVYNYVDRTLDPLPDRNFCVVRSWITEPARDACIIVETSVEHADAPISPRSVRGIVLASRYLIEPCGSGRSRILHLSRIDVRGRTCEWYNKAYAFDCAKYVVNIRESFHRAEGMLYDHPNARESKV</sequence>
<dbReference type="GO" id="GO:0030036">
    <property type="term" value="P:actin cytoskeleton organization"/>
    <property type="evidence" value="ECO:0007669"/>
    <property type="project" value="TreeGrafter"/>
</dbReference>
<dbReference type="PROSITE" id="PS50238">
    <property type="entry name" value="RHOGAP"/>
    <property type="match status" value="1"/>
</dbReference>
<proteinExistence type="predicted"/>
<dbReference type="InterPro" id="IPR013761">
    <property type="entry name" value="SAM/pointed_sf"/>
</dbReference>
<dbReference type="AlphaFoldDB" id="A0A8D9BMZ8"/>
<evidence type="ECO:0000256" key="3">
    <source>
        <dbReference type="SAM" id="MobiDB-lite"/>
    </source>
</evidence>